<evidence type="ECO:0000256" key="1">
    <source>
        <dbReference type="SAM" id="SignalP"/>
    </source>
</evidence>
<evidence type="ECO:0000313" key="3">
    <source>
        <dbReference type="EMBL" id="STO22493.1"/>
    </source>
</evidence>
<feature type="domain" description="Bacterial repeat" evidence="2">
    <location>
        <begin position="141"/>
        <end position="213"/>
    </location>
</feature>
<dbReference type="OrthoDB" id="5636215at2"/>
<evidence type="ECO:0000313" key="4">
    <source>
        <dbReference type="Proteomes" id="UP000254554"/>
    </source>
</evidence>
<sequence length="609" mass="62780">MDKNNLRNKILTGITGLALMGSAQAGIPVWTFAPIAGYPPTVSVTTTGKATIKYTVTNQSHKTHILRMKPIQGITPSGCTSPLGFHEACTLTLSVTGSALTGDVIGGPELCEQGNSSLCYQPGQGNTLAIHLTQPPPVQRYTVIPSAGSNGRISPNSSQVVTPGATLTFTATANAGYGVHQWLLDGKLVQTGGTTYQLTNIIANHTVRVTFGAVTLTPSATTLALATNCQPASSCTATQNAALTGNPRQITITNWGSGSATNVSVTSTGLPSGTTISSNTCTGTLNGGSSCIITLTPGSVASSDAGNNACTSGTQPVAGTVTITATGGLSIRVNAYVLGYGCQYQGGYIFAVDDTQGCTSSTSCTGSIVGKVVSLTDQYPVTPGIIWSSNGDTGHGGGGFDAADVSEDLIPGVNETSTPSNPSPSYSDFQTFFQNTYTNMNPFSASSFRACQGNLDGQCNTDNILTFYNTFITNYSTAGTPPFTATPGPTPPAYYSGGLCSQTINGYMDWYLPAICEMGPEFGSSGCVAGTQNIFDNLPALVGVVGSPDPGTSCSLGANCLTGFYHSSTQSSAAPAFNAWSQYYNFGNNFQGTGVKYYLYGVRCTRAFQ</sequence>
<dbReference type="RefSeq" id="WP_019350147.1">
    <property type="nucleotide sequence ID" value="NZ_UGGT01000001.1"/>
</dbReference>
<organism evidence="3 4">
    <name type="scientific">Fluoribacter dumoffii</name>
    <dbReference type="NCBI Taxonomy" id="463"/>
    <lineage>
        <taxon>Bacteria</taxon>
        <taxon>Pseudomonadati</taxon>
        <taxon>Pseudomonadota</taxon>
        <taxon>Gammaproteobacteria</taxon>
        <taxon>Legionellales</taxon>
        <taxon>Legionellaceae</taxon>
        <taxon>Fluoribacter</taxon>
    </lineage>
</organism>
<evidence type="ECO:0000259" key="2">
    <source>
        <dbReference type="Pfam" id="PF18998"/>
    </source>
</evidence>
<keyword evidence="4" id="KW-1185">Reference proteome</keyword>
<dbReference type="Pfam" id="PF18998">
    <property type="entry name" value="Flg_new_2"/>
    <property type="match status" value="1"/>
</dbReference>
<dbReference type="InterPro" id="IPR044060">
    <property type="entry name" value="Bacterial_rp_domain"/>
</dbReference>
<gene>
    <name evidence="3" type="ORF">NCTC11370_02585</name>
</gene>
<dbReference type="Proteomes" id="UP000254554">
    <property type="component" value="Unassembled WGS sequence"/>
</dbReference>
<dbReference type="EMBL" id="UGGT01000001">
    <property type="protein sequence ID" value="STO22493.1"/>
    <property type="molecule type" value="Genomic_DNA"/>
</dbReference>
<dbReference type="GeneID" id="93293344"/>
<accession>A0A377GCJ7</accession>
<proteinExistence type="predicted"/>
<dbReference type="AlphaFoldDB" id="A0A377GCJ7"/>
<feature type="chain" id="PRO_5016795815" description="Bacterial repeat domain-containing protein" evidence="1">
    <location>
        <begin position="26"/>
        <end position="609"/>
    </location>
</feature>
<name>A0A377GCJ7_9GAMM</name>
<dbReference type="STRING" id="1094715.GCA_000236165_02430"/>
<reference evidence="3 4" key="1">
    <citation type="submission" date="2018-06" db="EMBL/GenBank/DDBJ databases">
        <authorList>
            <consortium name="Pathogen Informatics"/>
            <person name="Doyle S."/>
        </authorList>
    </citation>
    <scope>NUCLEOTIDE SEQUENCE [LARGE SCALE GENOMIC DNA]</scope>
    <source>
        <strain evidence="3 4">NCTC11370</strain>
    </source>
</reference>
<keyword evidence="1" id="KW-0732">Signal</keyword>
<feature type="signal peptide" evidence="1">
    <location>
        <begin position="1"/>
        <end position="25"/>
    </location>
</feature>
<protein>
    <recommendedName>
        <fullName evidence="2">Bacterial repeat domain-containing protein</fullName>
    </recommendedName>
</protein>